<reference evidence="5 6" key="1">
    <citation type="submission" date="2020-02" db="EMBL/GenBank/DDBJ databases">
        <title>Genome sequence of the type strain CCBAU10050 of Rhizobium daejeonense.</title>
        <authorList>
            <person name="Gao J."/>
            <person name="Sun J."/>
        </authorList>
    </citation>
    <scope>NUCLEOTIDE SEQUENCE [LARGE SCALE GENOMIC DNA]</scope>
    <source>
        <strain evidence="5 6">CCBAU10050</strain>
    </source>
</reference>
<dbReference type="Proteomes" id="UP000477849">
    <property type="component" value="Unassembled WGS sequence"/>
</dbReference>
<gene>
    <name evidence="5" type="ORF">G6N76_21660</name>
</gene>
<dbReference type="SUPFAM" id="SSF51206">
    <property type="entry name" value="cAMP-binding domain-like"/>
    <property type="match status" value="1"/>
</dbReference>
<dbReference type="CDD" id="cd00038">
    <property type="entry name" value="CAP_ED"/>
    <property type="match status" value="1"/>
</dbReference>
<dbReference type="SUPFAM" id="SSF46785">
    <property type="entry name" value="Winged helix' DNA-binding domain"/>
    <property type="match status" value="1"/>
</dbReference>
<protein>
    <submittedName>
        <fullName evidence="5">Crp/Fnr family transcriptional regulator</fullName>
    </submittedName>
</protein>
<evidence type="ECO:0000313" key="6">
    <source>
        <dbReference type="Proteomes" id="UP000477849"/>
    </source>
</evidence>
<sequence length="234" mass="25427">MSNGDLSNDRQAVTFQYSKQGPKLSGAFLRSFPPGATIFEHDNDSSRILFIKSGWVISSKNLSNGTRIVTEFALGGDMLSSVSAALAQESVQAVSPVTGYEFVGQLTGKGSDVSSQLSLIIIIEMMKRQARMAERLANIGRRDALERTGHLLLELAARSGASTKPGFDGFECPLKQSDIGDAVGLSTVHINRVLKDMRLNGLVSFRNGIVEFLNRRKLEELIEFDASYLAGHMG</sequence>
<organism evidence="5 6">
    <name type="scientific">Rhizobium daejeonense</name>
    <dbReference type="NCBI Taxonomy" id="240521"/>
    <lineage>
        <taxon>Bacteria</taxon>
        <taxon>Pseudomonadati</taxon>
        <taxon>Pseudomonadota</taxon>
        <taxon>Alphaproteobacteria</taxon>
        <taxon>Hyphomicrobiales</taxon>
        <taxon>Rhizobiaceae</taxon>
        <taxon>Rhizobium/Agrobacterium group</taxon>
        <taxon>Rhizobium</taxon>
    </lineage>
</organism>
<evidence type="ECO:0000256" key="1">
    <source>
        <dbReference type="ARBA" id="ARBA00023015"/>
    </source>
</evidence>
<dbReference type="PROSITE" id="PS51063">
    <property type="entry name" value="HTH_CRP_2"/>
    <property type="match status" value="1"/>
</dbReference>
<keyword evidence="2" id="KW-0238">DNA-binding</keyword>
<dbReference type="EMBL" id="JAAKZH010000010">
    <property type="protein sequence ID" value="NGO66273.1"/>
    <property type="molecule type" value="Genomic_DNA"/>
</dbReference>
<dbReference type="GO" id="GO:0003677">
    <property type="term" value="F:DNA binding"/>
    <property type="evidence" value="ECO:0007669"/>
    <property type="project" value="UniProtKB-KW"/>
</dbReference>
<evidence type="ECO:0000256" key="3">
    <source>
        <dbReference type="ARBA" id="ARBA00023163"/>
    </source>
</evidence>
<dbReference type="InterPro" id="IPR012318">
    <property type="entry name" value="HTH_CRP"/>
</dbReference>
<dbReference type="AlphaFoldDB" id="A0A6M1S5Q5"/>
<evidence type="ECO:0000256" key="2">
    <source>
        <dbReference type="ARBA" id="ARBA00023125"/>
    </source>
</evidence>
<comment type="caution">
    <text evidence="5">The sequence shown here is derived from an EMBL/GenBank/DDBJ whole genome shotgun (WGS) entry which is preliminary data.</text>
</comment>
<keyword evidence="3" id="KW-0804">Transcription</keyword>
<dbReference type="InterPro" id="IPR000595">
    <property type="entry name" value="cNMP-bd_dom"/>
</dbReference>
<dbReference type="Gene3D" id="2.60.120.10">
    <property type="entry name" value="Jelly Rolls"/>
    <property type="match status" value="1"/>
</dbReference>
<dbReference type="InterPro" id="IPR018490">
    <property type="entry name" value="cNMP-bd_dom_sf"/>
</dbReference>
<evidence type="ECO:0000259" key="4">
    <source>
        <dbReference type="PROSITE" id="PS51063"/>
    </source>
</evidence>
<accession>A0A6M1S5Q5</accession>
<evidence type="ECO:0000313" key="5">
    <source>
        <dbReference type="EMBL" id="NGO66273.1"/>
    </source>
</evidence>
<dbReference type="GO" id="GO:0006355">
    <property type="term" value="P:regulation of DNA-templated transcription"/>
    <property type="evidence" value="ECO:0007669"/>
    <property type="project" value="InterPro"/>
</dbReference>
<proteinExistence type="predicted"/>
<dbReference type="InterPro" id="IPR036390">
    <property type="entry name" value="WH_DNA-bd_sf"/>
</dbReference>
<feature type="domain" description="HTH crp-type" evidence="4">
    <location>
        <begin position="142"/>
        <end position="216"/>
    </location>
</feature>
<dbReference type="InterPro" id="IPR014710">
    <property type="entry name" value="RmlC-like_jellyroll"/>
</dbReference>
<keyword evidence="1" id="KW-0805">Transcription regulation</keyword>
<dbReference type="Pfam" id="PF13545">
    <property type="entry name" value="HTH_Crp_2"/>
    <property type="match status" value="1"/>
</dbReference>
<dbReference type="RefSeq" id="WP_163901403.1">
    <property type="nucleotide sequence ID" value="NZ_CP048427.1"/>
</dbReference>
<name>A0A6M1S5Q5_9HYPH</name>
<keyword evidence="6" id="KW-1185">Reference proteome</keyword>